<feature type="compositionally biased region" description="Polar residues" evidence="8">
    <location>
        <begin position="1"/>
        <end position="20"/>
    </location>
</feature>
<organism evidence="10 11">
    <name type="scientific">Magnusiomyces paraingens</name>
    <dbReference type="NCBI Taxonomy" id="2606893"/>
    <lineage>
        <taxon>Eukaryota</taxon>
        <taxon>Fungi</taxon>
        <taxon>Dikarya</taxon>
        <taxon>Ascomycota</taxon>
        <taxon>Saccharomycotina</taxon>
        <taxon>Dipodascomycetes</taxon>
        <taxon>Dipodascales</taxon>
        <taxon>Dipodascaceae</taxon>
        <taxon>Magnusiomyces</taxon>
    </lineage>
</organism>
<feature type="region of interest" description="Disordered" evidence="8">
    <location>
        <begin position="1"/>
        <end position="59"/>
    </location>
</feature>
<feature type="transmembrane region" description="Helical" evidence="9">
    <location>
        <begin position="492"/>
        <end position="511"/>
    </location>
</feature>
<dbReference type="Gene3D" id="3.10.580.10">
    <property type="entry name" value="CBS-domain"/>
    <property type="match status" value="1"/>
</dbReference>
<dbReference type="Pfam" id="PF00654">
    <property type="entry name" value="Voltage_CLC"/>
    <property type="match status" value="1"/>
</dbReference>
<keyword evidence="4 9" id="KW-1133">Transmembrane helix</keyword>
<evidence type="ECO:0000256" key="8">
    <source>
        <dbReference type="SAM" id="MobiDB-lite"/>
    </source>
</evidence>
<feature type="transmembrane region" description="Helical" evidence="9">
    <location>
        <begin position="523"/>
        <end position="542"/>
    </location>
</feature>
<dbReference type="PANTHER" id="PTHR45711:SF6">
    <property type="entry name" value="CHLORIDE CHANNEL PROTEIN"/>
    <property type="match status" value="1"/>
</dbReference>
<sequence>MPLSTESAASSSPAFNTSNNDFDIIDDTASDLDDLPIDTHTSQETTRPESHQGISSTSSFSFSNIANTLRKFHLPTTQGDHSPDYYDDNDFSYSENNRNFSYDDMSAIDWQYEYAKERIRRERVEHLPGLYGKLVWFLDVSHVWLVLLGTGSFAALVAAFIDIVSRWLADVKFGYCSDAFYLPRDFCCSGIDLTDECPKWITWERAFHVENHIVGSFAMSYIFYIIYSIVFATSACFLVLSYSPHSRFSGVAEIKTILSGFVIRGMLGFKTLLFKSIGLILVVGAGLWVGKEGPLVHVSCCCANIVMALFPQLYHNEAKKREIFVAAASAGISVAFGSPIGGVLFSLEQLSYYFPERTLWTSFVAAMVAAVTLQFINPFRSGNLVLFQVVYDRLWHRFELVPFALIGIIGGLYGALFNSLNIKIATWRRKQSFFARYPVIEVMLVALVTGIVTYPSVFTRIPSSLSLSYLFQECSHSDLGHLCDVDYWISDYFVLTGAGIQGFFLTAYTFGMNIPAGIIMPSMLNGALIGRAIGILVSTLHIRHPDFFLFEACPPDGPCITPGVYALVGAASTLCGVTHLTVSTVVIMFELTGALTYVIPIMTGVMVSKWVSDSFNHKGIYESWIQFMEYPFLDNHDDQPIPDVTVENVMTKVEDLTIIPANGTATLGMLREMLSSTQTRGFPITKSTSNMTLVGYIMRSELQKALDSVGEHAAPNTQCSFMPPSQRNKRPYQDASPASMVAHDSEYSHTIDYDGTLADVSSAVPLYQFAELRPITLSWESSLQLAVSMFEKLGLRFILFTYKGELKGLLTRKDVWQLLKMFDTDEHSLEMLDDEDSNGAQGHRAARARLLNAMQDSLHRTDEDHGLLSDDEISTDDEFLHR</sequence>
<dbReference type="EMBL" id="CABVLU010000005">
    <property type="protein sequence ID" value="VVT57463.1"/>
    <property type="molecule type" value="Genomic_DNA"/>
</dbReference>
<dbReference type="AlphaFoldDB" id="A0A5E8C1I2"/>
<dbReference type="GO" id="GO:0005769">
    <property type="term" value="C:early endosome"/>
    <property type="evidence" value="ECO:0007669"/>
    <property type="project" value="TreeGrafter"/>
</dbReference>
<evidence type="ECO:0000256" key="9">
    <source>
        <dbReference type="SAM" id="Phobius"/>
    </source>
</evidence>
<evidence type="ECO:0000256" key="5">
    <source>
        <dbReference type="ARBA" id="ARBA00023065"/>
    </source>
</evidence>
<comment type="subcellular location">
    <subcellularLocation>
        <location evidence="1">Membrane</location>
        <topology evidence="1">Multi-pass membrane protein</topology>
    </subcellularLocation>
</comment>
<dbReference type="FunFam" id="1.10.3080.10:FF:000011">
    <property type="entry name" value="Chloride channel protein"/>
    <property type="match status" value="1"/>
</dbReference>
<evidence type="ECO:0000256" key="4">
    <source>
        <dbReference type="ARBA" id="ARBA00022989"/>
    </source>
</evidence>
<keyword evidence="6 9" id="KW-0472">Membrane</keyword>
<feature type="transmembrane region" description="Helical" evidence="9">
    <location>
        <begin position="434"/>
        <end position="457"/>
    </location>
</feature>
<dbReference type="PANTHER" id="PTHR45711">
    <property type="entry name" value="CHLORIDE CHANNEL PROTEIN"/>
    <property type="match status" value="1"/>
</dbReference>
<feature type="transmembrane region" description="Helical" evidence="9">
    <location>
        <begin position="562"/>
        <end position="582"/>
    </location>
</feature>
<feature type="compositionally biased region" description="Acidic residues" evidence="8">
    <location>
        <begin position="23"/>
        <end position="36"/>
    </location>
</feature>
<keyword evidence="7" id="KW-0868">Chloride</keyword>
<name>A0A5E8C1I2_9ASCO</name>
<protein>
    <submittedName>
        <fullName evidence="10">Uncharacterized protein</fullName>
    </submittedName>
</protein>
<dbReference type="GO" id="GO:0005794">
    <property type="term" value="C:Golgi apparatus"/>
    <property type="evidence" value="ECO:0007669"/>
    <property type="project" value="TreeGrafter"/>
</dbReference>
<feature type="transmembrane region" description="Helical" evidence="9">
    <location>
        <begin position="143"/>
        <end position="164"/>
    </location>
</feature>
<evidence type="ECO:0000313" key="10">
    <source>
        <dbReference type="EMBL" id="VVT57463.1"/>
    </source>
</evidence>
<feature type="transmembrane region" description="Helical" evidence="9">
    <location>
        <begin position="323"/>
        <end position="347"/>
    </location>
</feature>
<gene>
    <name evidence="10" type="ORF">SAPINGB_P005708</name>
</gene>
<feature type="transmembrane region" description="Helical" evidence="9">
    <location>
        <begin position="221"/>
        <end position="240"/>
    </location>
</feature>
<dbReference type="CDD" id="cd03684">
    <property type="entry name" value="ClC_3_like"/>
    <property type="match status" value="1"/>
</dbReference>
<keyword evidence="3 9" id="KW-0812">Transmembrane</keyword>
<dbReference type="InterPro" id="IPR046342">
    <property type="entry name" value="CBS_dom_sf"/>
</dbReference>
<keyword evidence="2" id="KW-0813">Transport</keyword>
<dbReference type="Proteomes" id="UP000398389">
    <property type="component" value="Unassembled WGS sequence"/>
</dbReference>
<dbReference type="RefSeq" id="XP_031856313.1">
    <property type="nucleotide sequence ID" value="XM_032000422.1"/>
</dbReference>
<evidence type="ECO:0000256" key="3">
    <source>
        <dbReference type="ARBA" id="ARBA00022692"/>
    </source>
</evidence>
<proteinExistence type="predicted"/>
<feature type="transmembrane region" description="Helical" evidence="9">
    <location>
        <begin position="272"/>
        <end position="289"/>
    </location>
</feature>
<keyword evidence="5" id="KW-0406">Ion transport</keyword>
<dbReference type="GeneID" id="43584522"/>
<dbReference type="OrthoDB" id="44789at2759"/>
<feature type="transmembrane region" description="Helical" evidence="9">
    <location>
        <begin position="400"/>
        <end position="422"/>
    </location>
</feature>
<evidence type="ECO:0000256" key="7">
    <source>
        <dbReference type="ARBA" id="ARBA00023214"/>
    </source>
</evidence>
<dbReference type="InterPro" id="IPR014743">
    <property type="entry name" value="Cl-channel_core"/>
</dbReference>
<evidence type="ECO:0000256" key="6">
    <source>
        <dbReference type="ARBA" id="ARBA00023136"/>
    </source>
</evidence>
<feature type="transmembrane region" description="Helical" evidence="9">
    <location>
        <begin position="359"/>
        <end position="380"/>
    </location>
</feature>
<feature type="transmembrane region" description="Helical" evidence="9">
    <location>
        <begin position="594"/>
        <end position="611"/>
    </location>
</feature>
<dbReference type="SUPFAM" id="SSF81340">
    <property type="entry name" value="Clc chloride channel"/>
    <property type="match status" value="1"/>
</dbReference>
<evidence type="ECO:0000256" key="2">
    <source>
        <dbReference type="ARBA" id="ARBA00022448"/>
    </source>
</evidence>
<dbReference type="InterPro" id="IPR001807">
    <property type="entry name" value="ClC"/>
</dbReference>
<dbReference type="GO" id="GO:0005247">
    <property type="term" value="F:voltage-gated chloride channel activity"/>
    <property type="evidence" value="ECO:0007669"/>
    <property type="project" value="TreeGrafter"/>
</dbReference>
<dbReference type="GO" id="GO:0005886">
    <property type="term" value="C:plasma membrane"/>
    <property type="evidence" value="ECO:0007669"/>
    <property type="project" value="TreeGrafter"/>
</dbReference>
<dbReference type="Gene3D" id="1.10.3080.10">
    <property type="entry name" value="Clc chloride channel"/>
    <property type="match status" value="1"/>
</dbReference>
<evidence type="ECO:0000256" key="1">
    <source>
        <dbReference type="ARBA" id="ARBA00004141"/>
    </source>
</evidence>
<dbReference type="PRINTS" id="PR00762">
    <property type="entry name" value="CLCHANNEL"/>
</dbReference>
<keyword evidence="11" id="KW-1185">Reference proteome</keyword>
<reference evidence="10 11" key="1">
    <citation type="submission" date="2019-09" db="EMBL/GenBank/DDBJ databases">
        <authorList>
            <person name="Brejova B."/>
        </authorList>
    </citation>
    <scope>NUCLEOTIDE SEQUENCE [LARGE SCALE GENOMIC DNA]</scope>
</reference>
<dbReference type="CDD" id="cd04591">
    <property type="entry name" value="CBS_pair_voltage-gated_CLC_euk_bac"/>
    <property type="match status" value="1"/>
</dbReference>
<dbReference type="SUPFAM" id="SSF54631">
    <property type="entry name" value="CBS-domain pair"/>
    <property type="match status" value="1"/>
</dbReference>
<accession>A0A5E8C1I2</accession>
<evidence type="ECO:0000313" key="11">
    <source>
        <dbReference type="Proteomes" id="UP000398389"/>
    </source>
</evidence>